<dbReference type="PANTHER" id="PTHR46603">
    <property type="entry name" value="ABSCISSION/NOCUT CHECKPOINT REGULATOR"/>
    <property type="match status" value="1"/>
</dbReference>
<gene>
    <name evidence="6" type="ORF">PIBRA_LOCUS12607</name>
</gene>
<feature type="domain" description="FYVE-type" evidence="5">
    <location>
        <begin position="1"/>
        <end position="55"/>
    </location>
</feature>
<dbReference type="SUPFAM" id="SSF57903">
    <property type="entry name" value="FYVE/PHD zinc finger"/>
    <property type="match status" value="1"/>
</dbReference>
<evidence type="ECO:0000259" key="5">
    <source>
        <dbReference type="PROSITE" id="PS50178"/>
    </source>
</evidence>
<comment type="caution">
    <text evidence="6">The sequence shown here is derived from an EMBL/GenBank/DDBJ whole genome shotgun (WGS) entry which is preliminary data.</text>
</comment>
<sequence length="298" mass="34172">MSCNTCCKTFSIIRKEKGCPSCGFSYCSKCLNYKLFLPKLNSEAKVCGKCKNNLNSKLKVIEPPAAYFKRIENPDVVVGQEMNINKNDPVEEEIRKRLLNLKEDKPNSSKCSDKDIAERLKKLKDIPSTSQAQLEQRLANIKEVPIESIQSKPVLPTTDLRTEEEQTNDLLRQYLAHASMDKKYEDEFKTKINDIEGRLNKLKDEPTTSNSISRTDMDVMESEDELIRKIIDKAKVEVDDEVASPINNELPFCEICNEDAVMRCLGCKYLFCKLCFMEHKDDDDGCDTYEKYTAPQNF</sequence>
<dbReference type="GO" id="GO:0009838">
    <property type="term" value="P:abscission"/>
    <property type="evidence" value="ECO:0007669"/>
    <property type="project" value="TreeGrafter"/>
</dbReference>
<protein>
    <recommendedName>
        <fullName evidence="5">FYVE-type domain-containing protein</fullName>
    </recommendedName>
</protein>
<keyword evidence="7" id="KW-1185">Reference proteome</keyword>
<evidence type="ECO:0000256" key="2">
    <source>
        <dbReference type="ARBA" id="ARBA00022771"/>
    </source>
</evidence>
<evidence type="ECO:0000256" key="4">
    <source>
        <dbReference type="PROSITE-ProRule" id="PRU00091"/>
    </source>
</evidence>
<accession>A0A9P0TWI9</accession>
<dbReference type="GO" id="GO:0044878">
    <property type="term" value="P:mitotic cytokinesis checkpoint signaling"/>
    <property type="evidence" value="ECO:0007669"/>
    <property type="project" value="TreeGrafter"/>
</dbReference>
<dbReference type="Proteomes" id="UP001152562">
    <property type="component" value="Unassembled WGS sequence"/>
</dbReference>
<dbReference type="GO" id="GO:0005813">
    <property type="term" value="C:centrosome"/>
    <property type="evidence" value="ECO:0007669"/>
    <property type="project" value="TreeGrafter"/>
</dbReference>
<keyword evidence="3" id="KW-0862">Zinc</keyword>
<dbReference type="PROSITE" id="PS50178">
    <property type="entry name" value="ZF_FYVE"/>
    <property type="match status" value="1"/>
</dbReference>
<dbReference type="CDD" id="cd00065">
    <property type="entry name" value="FYVE_like_SF"/>
    <property type="match status" value="1"/>
</dbReference>
<organism evidence="6 7">
    <name type="scientific">Pieris brassicae</name>
    <name type="common">White butterfly</name>
    <name type="synonym">Large white butterfly</name>
    <dbReference type="NCBI Taxonomy" id="7116"/>
    <lineage>
        <taxon>Eukaryota</taxon>
        <taxon>Metazoa</taxon>
        <taxon>Ecdysozoa</taxon>
        <taxon>Arthropoda</taxon>
        <taxon>Hexapoda</taxon>
        <taxon>Insecta</taxon>
        <taxon>Pterygota</taxon>
        <taxon>Neoptera</taxon>
        <taxon>Endopterygota</taxon>
        <taxon>Lepidoptera</taxon>
        <taxon>Glossata</taxon>
        <taxon>Ditrysia</taxon>
        <taxon>Papilionoidea</taxon>
        <taxon>Pieridae</taxon>
        <taxon>Pierinae</taxon>
        <taxon>Pieris</taxon>
    </lineage>
</organism>
<dbReference type="SUPFAM" id="SSF57845">
    <property type="entry name" value="B-box zinc-binding domain"/>
    <property type="match status" value="1"/>
</dbReference>
<dbReference type="GO" id="GO:0032266">
    <property type="term" value="F:phosphatidylinositol-3-phosphate binding"/>
    <property type="evidence" value="ECO:0007669"/>
    <property type="project" value="TreeGrafter"/>
</dbReference>
<evidence type="ECO:0000256" key="3">
    <source>
        <dbReference type="ARBA" id="ARBA00022833"/>
    </source>
</evidence>
<dbReference type="GO" id="GO:0032154">
    <property type="term" value="C:cleavage furrow"/>
    <property type="evidence" value="ECO:0007669"/>
    <property type="project" value="TreeGrafter"/>
</dbReference>
<dbReference type="Gene3D" id="3.30.40.10">
    <property type="entry name" value="Zinc/RING finger domain, C3HC4 (zinc finger)"/>
    <property type="match status" value="1"/>
</dbReference>
<name>A0A9P0TWI9_PIEBR</name>
<keyword evidence="2 4" id="KW-0863">Zinc-finger</keyword>
<reference evidence="6" key="1">
    <citation type="submission" date="2022-05" db="EMBL/GenBank/DDBJ databases">
        <authorList>
            <person name="Okamura Y."/>
        </authorList>
    </citation>
    <scope>NUCLEOTIDE SEQUENCE</scope>
</reference>
<keyword evidence="1" id="KW-0479">Metal-binding</keyword>
<proteinExistence type="predicted"/>
<dbReference type="AlphaFoldDB" id="A0A9P0TWI9"/>
<evidence type="ECO:0000313" key="6">
    <source>
        <dbReference type="EMBL" id="CAH4036862.1"/>
    </source>
</evidence>
<dbReference type="Pfam" id="PF22586">
    <property type="entry name" value="ANCHR-like_BBOX"/>
    <property type="match status" value="1"/>
</dbReference>
<dbReference type="InterPro" id="IPR017455">
    <property type="entry name" value="Znf_FYVE-rel"/>
</dbReference>
<evidence type="ECO:0000256" key="1">
    <source>
        <dbReference type="ARBA" id="ARBA00022723"/>
    </source>
</evidence>
<dbReference type="GO" id="GO:0030496">
    <property type="term" value="C:midbody"/>
    <property type="evidence" value="ECO:0007669"/>
    <property type="project" value="TreeGrafter"/>
</dbReference>
<dbReference type="InterPro" id="IPR011011">
    <property type="entry name" value="Znf_FYVE_PHD"/>
</dbReference>
<dbReference type="EMBL" id="CALOZG010000085">
    <property type="protein sequence ID" value="CAH4036862.1"/>
    <property type="molecule type" value="Genomic_DNA"/>
</dbReference>
<evidence type="ECO:0000313" key="7">
    <source>
        <dbReference type="Proteomes" id="UP001152562"/>
    </source>
</evidence>
<dbReference type="InterPro" id="IPR013083">
    <property type="entry name" value="Znf_RING/FYVE/PHD"/>
</dbReference>
<dbReference type="PANTHER" id="PTHR46603:SF1">
    <property type="entry name" value="ABSCISSION_NOCUT CHECKPOINT REGULATOR"/>
    <property type="match status" value="1"/>
</dbReference>
<dbReference type="GO" id="GO:0008270">
    <property type="term" value="F:zinc ion binding"/>
    <property type="evidence" value="ECO:0007669"/>
    <property type="project" value="UniProtKB-KW"/>
</dbReference>